<dbReference type="SUPFAM" id="SSF53448">
    <property type="entry name" value="Nucleotide-diphospho-sugar transferases"/>
    <property type="match status" value="1"/>
</dbReference>
<gene>
    <name evidence="1" type="ORF">Hyperionvirus2_80</name>
</gene>
<dbReference type="InterPro" id="IPR029044">
    <property type="entry name" value="Nucleotide-diphossugar_trans"/>
</dbReference>
<accession>A0A3G5A6Q2</accession>
<dbReference type="EMBL" id="MK072384">
    <property type="protein sequence ID" value="AYV82712.1"/>
    <property type="molecule type" value="Genomic_DNA"/>
</dbReference>
<reference evidence="1" key="1">
    <citation type="submission" date="2018-10" db="EMBL/GenBank/DDBJ databases">
        <title>Hidden diversity of soil giant viruses.</title>
        <authorList>
            <person name="Schulz F."/>
            <person name="Alteio L."/>
            <person name="Goudeau D."/>
            <person name="Ryan E.M."/>
            <person name="Malmstrom R.R."/>
            <person name="Blanchard J."/>
            <person name="Woyke T."/>
        </authorList>
    </citation>
    <scope>NUCLEOTIDE SEQUENCE</scope>
    <source>
        <strain evidence="1">HYV1</strain>
    </source>
</reference>
<proteinExistence type="predicted"/>
<sequence>MGLLCALLSHKKLLKSRTDIELVVLCDEYINNYRDHITKYCDRLIVIHLNVLPQHHKLYKHEKYSQKWMDYIINKWHCLYFEEYAKILFIDIDILPANRMVYDIFTKYEEPYIFSCRTYASGCSEIIHYGNRTRKEFKDYYDYVANGKLYIDAGFALLTPNKTYHDEYFDFVQTLDTLSKKSVGNLLSQIDEVTIFYFLAYIKKITYNCFKESDTPVIPWKANYSCSNLQQVKDKINKTIVYNYLSTIKPFIKPIPLMWPEEYIWKILEREIISGDNFLKALSIRNSLFCYLYLVTKKEPSLEIIKKTNQQDIYNFIRTVSKEITLNDPIFSPQAYHAIQSANLLEYKDELNRLNGHNDIIKECCGLIKNTQYGALIK</sequence>
<organism evidence="1">
    <name type="scientific">Hyperionvirus sp</name>
    <dbReference type="NCBI Taxonomy" id="2487770"/>
    <lineage>
        <taxon>Viruses</taxon>
        <taxon>Varidnaviria</taxon>
        <taxon>Bamfordvirae</taxon>
        <taxon>Nucleocytoviricota</taxon>
        <taxon>Megaviricetes</taxon>
        <taxon>Imitervirales</taxon>
        <taxon>Mimiviridae</taxon>
        <taxon>Klosneuvirinae</taxon>
    </lineage>
</organism>
<protein>
    <submittedName>
        <fullName evidence="1">Uncharacterized protein</fullName>
    </submittedName>
</protein>
<evidence type="ECO:0000313" key="1">
    <source>
        <dbReference type="EMBL" id="AYV82712.1"/>
    </source>
</evidence>
<dbReference type="Gene3D" id="3.90.550.10">
    <property type="entry name" value="Spore Coat Polysaccharide Biosynthesis Protein SpsA, Chain A"/>
    <property type="match status" value="1"/>
</dbReference>
<name>A0A3G5A6Q2_9VIRU</name>